<name>A0A1A6BIX2_MYCGO</name>
<comment type="caution">
    <text evidence="3">The sequence shown here is derived from an EMBL/GenBank/DDBJ whole genome shotgun (WGS) entry which is preliminary data.</text>
</comment>
<evidence type="ECO:0000256" key="2">
    <source>
        <dbReference type="SAM" id="MobiDB-lite"/>
    </source>
</evidence>
<keyword evidence="1" id="KW-0175">Coiled coil</keyword>
<dbReference type="EMBL" id="LQOY01000243">
    <property type="protein sequence ID" value="ORV68086.1"/>
    <property type="molecule type" value="Genomic_DNA"/>
</dbReference>
<sequence length="197" mass="21993">MTTTTDTTSNHTRAQSVSSSTRTRSMLDGRRGDSMRRRRRVLAAIDQAAAAGDRLSAAAIARAAGVDRTFLYRYRDLLEKIHALQTDPVPDEHTGPTVTQASLQADLLAAHERAARLNARIRQLEQRLSQALGEQTWRESGLDAPTDIDALHQRITHLEQQVLDQQQQLDERDEDLAAARATNRELMARLNAPGRPR</sequence>
<evidence type="ECO:0008006" key="7">
    <source>
        <dbReference type="Google" id="ProtNLM"/>
    </source>
</evidence>
<evidence type="ECO:0000313" key="6">
    <source>
        <dbReference type="Proteomes" id="UP000193928"/>
    </source>
</evidence>
<dbReference type="RefSeq" id="WP_007172182.1">
    <property type="nucleotide sequence ID" value="NZ_JACKSU010000040.1"/>
</dbReference>
<dbReference type="EMBL" id="MAEM01000203">
    <property type="protein sequence ID" value="OBS02278.1"/>
    <property type="molecule type" value="Genomic_DNA"/>
</dbReference>
<proteinExistence type="predicted"/>
<protein>
    <recommendedName>
        <fullName evidence="7">Transposase</fullName>
    </recommendedName>
</protein>
<feature type="coiled-coil region" evidence="1">
    <location>
        <begin position="107"/>
        <end position="175"/>
    </location>
</feature>
<feature type="compositionally biased region" description="Polar residues" evidence="2">
    <location>
        <begin position="9"/>
        <end position="24"/>
    </location>
</feature>
<evidence type="ECO:0000256" key="1">
    <source>
        <dbReference type="SAM" id="Coils"/>
    </source>
</evidence>
<reference evidence="3 5" key="2">
    <citation type="submission" date="2016-06" db="EMBL/GenBank/DDBJ databases">
        <authorList>
            <person name="Kjaerup R.B."/>
            <person name="Dalgaard T.S."/>
            <person name="Juul-Madsen H.R."/>
        </authorList>
    </citation>
    <scope>NUCLEOTIDE SEQUENCE [LARGE SCALE GENOMIC DNA]</scope>
    <source>
        <strain evidence="3 5">1245752.6</strain>
    </source>
</reference>
<organism evidence="3 5">
    <name type="scientific">Mycobacterium gordonae</name>
    <dbReference type="NCBI Taxonomy" id="1778"/>
    <lineage>
        <taxon>Bacteria</taxon>
        <taxon>Bacillati</taxon>
        <taxon>Actinomycetota</taxon>
        <taxon>Actinomycetes</taxon>
        <taxon>Mycobacteriales</taxon>
        <taxon>Mycobacteriaceae</taxon>
        <taxon>Mycobacterium</taxon>
    </lineage>
</organism>
<dbReference type="Proteomes" id="UP000193928">
    <property type="component" value="Unassembled WGS sequence"/>
</dbReference>
<gene>
    <name evidence="3" type="ORF">A9W98_15705</name>
    <name evidence="4" type="ORF">AWC08_08085</name>
</gene>
<feature type="region of interest" description="Disordered" evidence="2">
    <location>
        <begin position="1"/>
        <end position="35"/>
    </location>
</feature>
<evidence type="ECO:0000313" key="4">
    <source>
        <dbReference type="EMBL" id="ORV68086.1"/>
    </source>
</evidence>
<keyword evidence="6" id="KW-1185">Reference proteome</keyword>
<dbReference type="AlphaFoldDB" id="A0A1A6BIX2"/>
<accession>A0A1A6BIX2</accession>
<dbReference type="Proteomes" id="UP000093757">
    <property type="component" value="Unassembled WGS sequence"/>
</dbReference>
<evidence type="ECO:0000313" key="3">
    <source>
        <dbReference type="EMBL" id="OBS02278.1"/>
    </source>
</evidence>
<reference evidence="4 6" key="1">
    <citation type="submission" date="2016-01" db="EMBL/GenBank/DDBJ databases">
        <title>The new phylogeny of the genus Mycobacterium.</title>
        <authorList>
            <person name="Tarcisio F."/>
            <person name="Conor M."/>
            <person name="Antonella G."/>
            <person name="Elisabetta G."/>
            <person name="Giulia F.S."/>
            <person name="Sara T."/>
            <person name="Anna F."/>
            <person name="Clotilde B."/>
            <person name="Roberto B."/>
            <person name="Veronica D.S."/>
            <person name="Fabio R."/>
            <person name="Monica P."/>
            <person name="Olivier J."/>
            <person name="Enrico T."/>
            <person name="Nicola S."/>
        </authorList>
    </citation>
    <scope>NUCLEOTIDE SEQUENCE [LARGE SCALE GENOMIC DNA]</scope>
    <source>
        <strain evidence="4 6">DSM 44160</strain>
    </source>
</reference>
<feature type="compositionally biased region" description="Basic and acidic residues" evidence="2">
    <location>
        <begin position="25"/>
        <end position="35"/>
    </location>
</feature>
<evidence type="ECO:0000313" key="5">
    <source>
        <dbReference type="Proteomes" id="UP000093757"/>
    </source>
</evidence>